<evidence type="ECO:0000256" key="5">
    <source>
        <dbReference type="ARBA" id="ARBA00022692"/>
    </source>
</evidence>
<dbReference type="InterPro" id="IPR020846">
    <property type="entry name" value="MFS_dom"/>
</dbReference>
<evidence type="ECO:0000256" key="1">
    <source>
        <dbReference type="ARBA" id="ARBA00004651"/>
    </source>
</evidence>
<feature type="transmembrane region" description="Helical" evidence="9">
    <location>
        <begin position="343"/>
        <end position="363"/>
    </location>
</feature>
<comment type="subcellular location">
    <subcellularLocation>
        <location evidence="1">Cell membrane</location>
        <topology evidence="1">Multi-pass membrane protein</topology>
    </subcellularLocation>
</comment>
<dbReference type="GO" id="GO:0022857">
    <property type="term" value="F:transmembrane transporter activity"/>
    <property type="evidence" value="ECO:0007669"/>
    <property type="project" value="InterPro"/>
</dbReference>
<accession>A0A199NSZ2</accession>
<reference evidence="11" key="1">
    <citation type="submission" date="2016-06" db="EMBL/GenBank/DDBJ databases">
        <title>Identification of putative biosynthetic pathways for the production of bioactive secondary metabolites by the marine actinomycete Kocuria kristinae RUTW2-3.</title>
        <authorList>
            <person name="Waterworth S.C."/>
            <person name="Walmsley T.A."/>
            <person name="Matongo T."/>
            <person name="Davies-Coleman M.T."/>
            <person name="Dorrington R.A."/>
        </authorList>
    </citation>
    <scope>NUCLEOTIDE SEQUENCE [LARGE SCALE GENOMIC DNA]</scope>
    <source>
        <strain evidence="11">RUTW2-3</strain>
    </source>
</reference>
<keyword evidence="6 9" id="KW-1133">Transmembrane helix</keyword>
<keyword evidence="4" id="KW-1003">Cell membrane</keyword>
<dbReference type="Gene3D" id="1.20.1250.20">
    <property type="entry name" value="MFS general substrate transporter like domains"/>
    <property type="match status" value="1"/>
</dbReference>
<dbReference type="AlphaFoldDB" id="A0A199NSZ2"/>
<evidence type="ECO:0000259" key="10">
    <source>
        <dbReference type="PROSITE" id="PS50850"/>
    </source>
</evidence>
<dbReference type="EMBL" id="LJBJ02000008">
    <property type="protein sequence ID" value="OAX52037.1"/>
    <property type="molecule type" value="Genomic_DNA"/>
</dbReference>
<dbReference type="PROSITE" id="PS00217">
    <property type="entry name" value="SUGAR_TRANSPORT_2"/>
    <property type="match status" value="1"/>
</dbReference>
<dbReference type="InterPro" id="IPR005829">
    <property type="entry name" value="Sugar_transporter_CS"/>
</dbReference>
<dbReference type="PRINTS" id="PR00171">
    <property type="entry name" value="SUGRTRNSPORT"/>
</dbReference>
<evidence type="ECO:0000256" key="9">
    <source>
        <dbReference type="SAM" id="Phobius"/>
    </source>
</evidence>
<comment type="similarity">
    <text evidence="2 8">Belongs to the major facilitator superfamily. Sugar transporter (TC 2.A.1.1) family.</text>
</comment>
<feature type="transmembrane region" description="Helical" evidence="9">
    <location>
        <begin position="163"/>
        <end position="183"/>
    </location>
</feature>
<dbReference type="NCBIfam" id="TIGR00879">
    <property type="entry name" value="SP"/>
    <property type="match status" value="1"/>
</dbReference>
<dbReference type="SUPFAM" id="SSF103473">
    <property type="entry name" value="MFS general substrate transporter"/>
    <property type="match status" value="1"/>
</dbReference>
<dbReference type="InterPro" id="IPR036259">
    <property type="entry name" value="MFS_trans_sf"/>
</dbReference>
<feature type="transmembrane region" description="Helical" evidence="9">
    <location>
        <begin position="434"/>
        <end position="456"/>
    </location>
</feature>
<evidence type="ECO:0000313" key="11">
    <source>
        <dbReference type="EMBL" id="OAX52037.1"/>
    </source>
</evidence>
<feature type="transmembrane region" description="Helical" evidence="9">
    <location>
        <begin position="102"/>
        <end position="124"/>
    </location>
</feature>
<feature type="transmembrane region" description="Helical" evidence="9">
    <location>
        <begin position="309"/>
        <end position="331"/>
    </location>
</feature>
<dbReference type="PROSITE" id="PS00216">
    <property type="entry name" value="SUGAR_TRANSPORT_1"/>
    <property type="match status" value="1"/>
</dbReference>
<dbReference type="InterPro" id="IPR005828">
    <property type="entry name" value="MFS_sugar_transport-like"/>
</dbReference>
<dbReference type="PANTHER" id="PTHR48020">
    <property type="entry name" value="PROTON MYO-INOSITOL COTRANSPORTER"/>
    <property type="match status" value="1"/>
</dbReference>
<evidence type="ECO:0000256" key="4">
    <source>
        <dbReference type="ARBA" id="ARBA00022475"/>
    </source>
</evidence>
<keyword evidence="5 9" id="KW-0812">Transmembrane</keyword>
<keyword evidence="3 8" id="KW-0813">Transport</keyword>
<gene>
    <name evidence="11" type="ORF">AN277_0205125</name>
</gene>
<comment type="caution">
    <text evidence="11">The sequence shown here is derived from an EMBL/GenBank/DDBJ whole genome shotgun (WGS) entry which is preliminary data.</text>
</comment>
<evidence type="ECO:0000256" key="3">
    <source>
        <dbReference type="ARBA" id="ARBA00022448"/>
    </source>
</evidence>
<sequence length="488" mass="52231">MSTDSTPSGPGASAAPDLPPLGSGAHQHRLTMIALVATLGGLLFGYDTGVINGALLPMSAELGLTEVTEGVVTSSLLFAAAIGALTIGYVSDAWGRRRTILLLAVMFFLGAMLCVFTPGLGLLIAGRIVLGLAVGGASTVVPVFLAELAPYEIRGSLSGRNEMMVVLGQLAAIVINAILGNTLGHLEGVWRIMLAVAALPALALFFGMLRMPESPRWLMARGRTDEALEVLKTVRSEERAQAEVDDVQRLVHEDRQERGEGLRGVLTNRWLLRLLLTGIAVAVFQQLTGINVIMYYGQVVLTESGFGQNAALVANIAPSVIGVIGAIIALWMMERVDRRTTFITGYTLVTVFHVLIGAATLAVPQDSPARPYIMLVLIVGFVGSMQTFLNVATWVILSEMFPLHMRAVGMGVSVLCMWVANGLLSMFFPVLIAHLGMTACFFGFAVLNALAVLVMWRFLPETRGRTLEQVEEDVATGAIFIVPGREED</sequence>
<feature type="transmembrane region" description="Helical" evidence="9">
    <location>
        <begin position="71"/>
        <end position="90"/>
    </location>
</feature>
<feature type="transmembrane region" description="Helical" evidence="9">
    <location>
        <begin position="189"/>
        <end position="209"/>
    </location>
</feature>
<evidence type="ECO:0000256" key="8">
    <source>
        <dbReference type="RuleBase" id="RU003346"/>
    </source>
</evidence>
<feature type="transmembrane region" description="Helical" evidence="9">
    <location>
        <begin position="369"/>
        <end position="396"/>
    </location>
</feature>
<feature type="transmembrane region" description="Helical" evidence="9">
    <location>
        <begin position="408"/>
        <end position="428"/>
    </location>
</feature>
<protein>
    <submittedName>
        <fullName evidence="11">MFS transporter</fullName>
    </submittedName>
</protein>
<evidence type="ECO:0000256" key="7">
    <source>
        <dbReference type="ARBA" id="ARBA00023136"/>
    </source>
</evidence>
<keyword evidence="7 9" id="KW-0472">Membrane</keyword>
<dbReference type="PROSITE" id="PS50850">
    <property type="entry name" value="MFS"/>
    <property type="match status" value="1"/>
</dbReference>
<dbReference type="Pfam" id="PF00083">
    <property type="entry name" value="Sugar_tr"/>
    <property type="match status" value="1"/>
</dbReference>
<dbReference type="InterPro" id="IPR003663">
    <property type="entry name" value="Sugar/inositol_transpt"/>
</dbReference>
<feature type="transmembrane region" description="Helical" evidence="9">
    <location>
        <begin position="270"/>
        <end position="297"/>
    </location>
</feature>
<feature type="transmembrane region" description="Helical" evidence="9">
    <location>
        <begin position="30"/>
        <end position="51"/>
    </location>
</feature>
<keyword evidence="12" id="KW-1185">Reference proteome</keyword>
<feature type="transmembrane region" description="Helical" evidence="9">
    <location>
        <begin position="130"/>
        <end position="151"/>
    </location>
</feature>
<evidence type="ECO:0000256" key="6">
    <source>
        <dbReference type="ARBA" id="ARBA00022989"/>
    </source>
</evidence>
<dbReference type="CDD" id="cd17359">
    <property type="entry name" value="MFS_XylE_like"/>
    <property type="match status" value="1"/>
</dbReference>
<dbReference type="GO" id="GO:0005886">
    <property type="term" value="C:plasma membrane"/>
    <property type="evidence" value="ECO:0007669"/>
    <property type="project" value="UniProtKB-SubCell"/>
</dbReference>
<evidence type="ECO:0000256" key="2">
    <source>
        <dbReference type="ARBA" id="ARBA00010992"/>
    </source>
</evidence>
<evidence type="ECO:0000313" key="12">
    <source>
        <dbReference type="Proteomes" id="UP000053171"/>
    </source>
</evidence>
<name>A0A199NSZ2_9MICC</name>
<organism evidence="11 12">
    <name type="scientific">Rothia kristinae</name>
    <dbReference type="NCBI Taxonomy" id="37923"/>
    <lineage>
        <taxon>Bacteria</taxon>
        <taxon>Bacillati</taxon>
        <taxon>Actinomycetota</taxon>
        <taxon>Actinomycetes</taxon>
        <taxon>Micrococcales</taxon>
        <taxon>Micrococcaceae</taxon>
        <taxon>Rothia</taxon>
    </lineage>
</organism>
<dbReference type="InterPro" id="IPR050814">
    <property type="entry name" value="Myo-inositol_Transporter"/>
</dbReference>
<dbReference type="InterPro" id="IPR047984">
    <property type="entry name" value="XylE-like"/>
</dbReference>
<dbReference type="Proteomes" id="UP000053171">
    <property type="component" value="Unassembled WGS sequence"/>
</dbReference>
<dbReference type="PANTHER" id="PTHR48020:SF12">
    <property type="entry name" value="PROTON MYO-INOSITOL COTRANSPORTER"/>
    <property type="match status" value="1"/>
</dbReference>
<feature type="domain" description="Major facilitator superfamily (MFS) profile" evidence="10">
    <location>
        <begin position="33"/>
        <end position="463"/>
    </location>
</feature>
<proteinExistence type="inferred from homology"/>